<dbReference type="GO" id="GO:0020037">
    <property type="term" value="F:heme binding"/>
    <property type="evidence" value="ECO:0007669"/>
    <property type="project" value="InterPro"/>
</dbReference>
<organism evidence="7 8">
    <name type="scientific">Klebsormidium nitens</name>
    <name type="common">Green alga</name>
    <name type="synonym">Ulothrix nitens</name>
    <dbReference type="NCBI Taxonomy" id="105231"/>
    <lineage>
        <taxon>Eukaryota</taxon>
        <taxon>Viridiplantae</taxon>
        <taxon>Streptophyta</taxon>
        <taxon>Klebsormidiophyceae</taxon>
        <taxon>Klebsormidiales</taxon>
        <taxon>Klebsormidiaceae</taxon>
        <taxon>Klebsormidium</taxon>
    </lineage>
</organism>
<evidence type="ECO:0000256" key="4">
    <source>
        <dbReference type="ARBA" id="ARBA00023004"/>
    </source>
</evidence>
<proteinExistence type="inferred from homology"/>
<dbReference type="InterPro" id="IPR002401">
    <property type="entry name" value="Cyt_P450_E_grp-I"/>
</dbReference>
<evidence type="ECO:0000313" key="8">
    <source>
        <dbReference type="Proteomes" id="UP000054558"/>
    </source>
</evidence>
<dbReference type="EMBL" id="DF237069">
    <property type="protein sequence ID" value="GAQ82680.1"/>
    <property type="molecule type" value="Genomic_DNA"/>
</dbReference>
<keyword evidence="5" id="KW-0349">Heme</keyword>
<dbReference type="STRING" id="105231.A0A1Y1HVM3"/>
<reference evidence="7 8" key="1">
    <citation type="journal article" date="2014" name="Nat. Commun.">
        <title>Klebsormidium flaccidum genome reveals primary factors for plant terrestrial adaptation.</title>
        <authorList>
            <person name="Hori K."/>
            <person name="Maruyama F."/>
            <person name="Fujisawa T."/>
            <person name="Togashi T."/>
            <person name="Yamamoto N."/>
            <person name="Seo M."/>
            <person name="Sato S."/>
            <person name="Yamada T."/>
            <person name="Mori H."/>
            <person name="Tajima N."/>
            <person name="Moriyama T."/>
            <person name="Ikeuchi M."/>
            <person name="Watanabe M."/>
            <person name="Wada H."/>
            <person name="Kobayashi K."/>
            <person name="Saito M."/>
            <person name="Masuda T."/>
            <person name="Sasaki-Sekimoto Y."/>
            <person name="Mashiguchi K."/>
            <person name="Awai K."/>
            <person name="Shimojima M."/>
            <person name="Masuda S."/>
            <person name="Iwai M."/>
            <person name="Nobusawa T."/>
            <person name="Narise T."/>
            <person name="Kondo S."/>
            <person name="Saito H."/>
            <person name="Sato R."/>
            <person name="Murakawa M."/>
            <person name="Ihara Y."/>
            <person name="Oshima-Yamada Y."/>
            <person name="Ohtaka K."/>
            <person name="Satoh M."/>
            <person name="Sonobe K."/>
            <person name="Ishii M."/>
            <person name="Ohtani R."/>
            <person name="Kanamori-Sato M."/>
            <person name="Honoki R."/>
            <person name="Miyazaki D."/>
            <person name="Mochizuki H."/>
            <person name="Umetsu J."/>
            <person name="Higashi K."/>
            <person name="Shibata D."/>
            <person name="Kamiya Y."/>
            <person name="Sato N."/>
            <person name="Nakamura Y."/>
            <person name="Tabata S."/>
            <person name="Ida S."/>
            <person name="Kurokawa K."/>
            <person name="Ohta H."/>
        </authorList>
    </citation>
    <scope>NUCLEOTIDE SEQUENCE [LARGE SCALE GENOMIC DNA]</scope>
    <source>
        <strain evidence="7 8">NIES-2285</strain>
    </source>
</reference>
<evidence type="ECO:0000256" key="1">
    <source>
        <dbReference type="ARBA" id="ARBA00010617"/>
    </source>
</evidence>
<dbReference type="PANTHER" id="PTHR24296">
    <property type="entry name" value="CYTOCHROME P450"/>
    <property type="match status" value="1"/>
</dbReference>
<comment type="similarity">
    <text evidence="1">Belongs to the cytochrome P450 family.</text>
</comment>
<comment type="cofactor">
    <cofactor evidence="5">
        <name>heme</name>
        <dbReference type="ChEBI" id="CHEBI:30413"/>
    </cofactor>
</comment>
<feature type="transmembrane region" description="Helical" evidence="6">
    <location>
        <begin position="54"/>
        <end position="80"/>
    </location>
</feature>
<keyword evidence="6" id="KW-0812">Transmembrane</keyword>
<dbReference type="Gene3D" id="1.10.630.10">
    <property type="entry name" value="Cytochrome P450"/>
    <property type="match status" value="1"/>
</dbReference>
<dbReference type="InterPro" id="IPR001128">
    <property type="entry name" value="Cyt_P450"/>
</dbReference>
<dbReference type="InterPro" id="IPR036396">
    <property type="entry name" value="Cyt_P450_sf"/>
</dbReference>
<keyword evidence="6" id="KW-0472">Membrane</keyword>
<dbReference type="CDD" id="cd11064">
    <property type="entry name" value="CYP86A"/>
    <property type="match status" value="1"/>
</dbReference>
<sequence length="579" mass="65098">MEGVRHVLEDARSWLEGSVAATSIFTTLGFSLGDMLESLRVQSLFMPKQTRQPNLFAAIGLPTLLVTLAIGLVPLLYLLYNAVVRNFSGGRKQRDPGPRRYPLVGNMFETIRNIDRNVDWIMETLQKEDSSWIRLSFPGANAVVVTDPRDLEHVLKTNFANYPKGPEFHGLLGELLGDGIFNADGDSWRMQRKAASHEFSTRSLKELMLTTFNNKVNGALLPLIGAFAEKGVPFDLQEIFQRYTFDTICSMGFGVDPGCIAPDLPAIPFARAFDDAQEAHSRRFMMPQVVYKVKRFLGIGTERLLAEGVKKINEFAYGVIRQRREELAGPSPPEREDLLSRFMAVVDREDAPGTTEHGREGAPSTSDRFLRDIILNFILAGRDTTAVTLTWFFWVLTQRRDVEQKVLDEVEKIAAGKGPGWAGAFDFEDLRSMTYLQAALSETLRLYPAVPSDVKYAVADDVMPSGATVKAGYRVAYHPYSQGRIVKIWGADALGFKPERWIDAEGHYIQHSPYKFPSFQAGPRICLGKDMAYLQMKVVAASLLRRFKFSVVPGHVVFYRTTIVLTMKYGLQMTVERRK</sequence>
<dbReference type="SUPFAM" id="SSF48264">
    <property type="entry name" value="Cytochrome P450"/>
    <property type="match status" value="1"/>
</dbReference>
<dbReference type="OMA" id="FYMAEIP"/>
<dbReference type="PRINTS" id="PR00385">
    <property type="entry name" value="P450"/>
</dbReference>
<feature type="binding site" description="axial binding residue" evidence="5">
    <location>
        <position position="526"/>
    </location>
    <ligand>
        <name>heme</name>
        <dbReference type="ChEBI" id="CHEBI:30413"/>
    </ligand>
    <ligandPart>
        <name>Fe</name>
        <dbReference type="ChEBI" id="CHEBI:18248"/>
    </ligandPart>
</feature>
<dbReference type="GO" id="GO:0016705">
    <property type="term" value="F:oxidoreductase activity, acting on paired donors, with incorporation or reduction of molecular oxygen"/>
    <property type="evidence" value="ECO:0007669"/>
    <property type="project" value="InterPro"/>
</dbReference>
<dbReference type="GO" id="GO:0005506">
    <property type="term" value="F:iron ion binding"/>
    <property type="evidence" value="ECO:0007669"/>
    <property type="project" value="InterPro"/>
</dbReference>
<evidence type="ECO:0000256" key="3">
    <source>
        <dbReference type="ARBA" id="ARBA00023002"/>
    </source>
</evidence>
<evidence type="ECO:0000256" key="2">
    <source>
        <dbReference type="ARBA" id="ARBA00022723"/>
    </source>
</evidence>
<keyword evidence="3" id="KW-0560">Oxidoreductase</keyword>
<gene>
    <name evidence="7" type="ORF">KFL_001200040</name>
</gene>
<evidence type="ECO:0000256" key="5">
    <source>
        <dbReference type="PIRSR" id="PIRSR602401-1"/>
    </source>
</evidence>
<keyword evidence="8" id="KW-1185">Reference proteome</keyword>
<dbReference type="PRINTS" id="PR00463">
    <property type="entry name" value="EP450I"/>
</dbReference>
<dbReference type="AlphaFoldDB" id="A0A1Y1HVM3"/>
<dbReference type="GO" id="GO:0004497">
    <property type="term" value="F:monooxygenase activity"/>
    <property type="evidence" value="ECO:0007669"/>
    <property type="project" value="InterPro"/>
</dbReference>
<keyword evidence="4 5" id="KW-0408">Iron</keyword>
<accession>A0A1Y1HVM3</accession>
<evidence type="ECO:0000313" key="7">
    <source>
        <dbReference type="EMBL" id="GAQ82680.1"/>
    </source>
</evidence>
<name>A0A1Y1HVM3_KLENI</name>
<dbReference type="OrthoDB" id="1470350at2759"/>
<dbReference type="Proteomes" id="UP000054558">
    <property type="component" value="Unassembled WGS sequence"/>
</dbReference>
<evidence type="ECO:0000256" key="6">
    <source>
        <dbReference type="SAM" id="Phobius"/>
    </source>
</evidence>
<dbReference type="Pfam" id="PF00067">
    <property type="entry name" value="p450"/>
    <property type="match status" value="1"/>
</dbReference>
<protein>
    <submittedName>
        <fullName evidence="7">Cytochrome P450</fullName>
    </submittedName>
</protein>
<keyword evidence="2 5" id="KW-0479">Metal-binding</keyword>
<keyword evidence="6" id="KW-1133">Transmembrane helix</keyword>